<accession>A0A8T1X6X7</accession>
<dbReference type="EMBL" id="JAGDFL010000006">
    <property type="protein sequence ID" value="KAG7401887.1"/>
    <property type="molecule type" value="Genomic_DNA"/>
</dbReference>
<evidence type="ECO:0008006" key="3">
    <source>
        <dbReference type="Google" id="ProtNLM"/>
    </source>
</evidence>
<dbReference type="OrthoDB" id="26525at2759"/>
<evidence type="ECO:0000313" key="2">
    <source>
        <dbReference type="Proteomes" id="UP000693981"/>
    </source>
</evidence>
<comment type="caution">
    <text evidence="1">The sequence shown here is derived from an EMBL/GenBank/DDBJ whole genome shotgun (WGS) entry which is preliminary data.</text>
</comment>
<dbReference type="Proteomes" id="UP000693981">
    <property type="component" value="Unassembled WGS sequence"/>
</dbReference>
<sequence>MHTKGANADTSVEEQVQLKRVFRLLAFETPLKRLEHKIEKLSDTTQDTKSPESVSTRRRFTYTESDAKCELYVREKAKYLATLQDEINVGRELVTSKYQIDTKALLTIYEQLGYAITGQEKSRLEEVIWQVNDNLDGTICFEEFVNSYVRSRTDRSGLEPSEIFFLICFLMFDKECCGRISLDDAMSILYLKHGEGMESEMETHFGKLIDEGVHFVTFSQFHEATTKRQGELIDQQASYSKPTKFCKRL</sequence>
<gene>
    <name evidence="1" type="ORF">PHYBOEH_009467</name>
</gene>
<protein>
    <recommendedName>
        <fullName evidence="3">Calmodulin</fullName>
    </recommendedName>
</protein>
<evidence type="ECO:0000313" key="1">
    <source>
        <dbReference type="EMBL" id="KAG7401887.1"/>
    </source>
</evidence>
<keyword evidence="2" id="KW-1185">Reference proteome</keyword>
<dbReference type="AlphaFoldDB" id="A0A8T1X6X7"/>
<name>A0A8T1X6X7_9STRA</name>
<reference evidence="1" key="1">
    <citation type="submission" date="2021-02" db="EMBL/GenBank/DDBJ databases">
        <authorList>
            <person name="Palmer J.M."/>
        </authorList>
    </citation>
    <scope>NUCLEOTIDE SEQUENCE</scope>
    <source>
        <strain evidence="1">SCRP23</strain>
    </source>
</reference>
<proteinExistence type="predicted"/>
<organism evidence="1 2">
    <name type="scientific">Phytophthora boehmeriae</name>
    <dbReference type="NCBI Taxonomy" id="109152"/>
    <lineage>
        <taxon>Eukaryota</taxon>
        <taxon>Sar</taxon>
        <taxon>Stramenopiles</taxon>
        <taxon>Oomycota</taxon>
        <taxon>Peronosporomycetes</taxon>
        <taxon>Peronosporales</taxon>
        <taxon>Peronosporaceae</taxon>
        <taxon>Phytophthora</taxon>
    </lineage>
</organism>